<comment type="caution">
    <text evidence="2">The sequence shown here is derived from an EMBL/GenBank/DDBJ whole genome shotgun (WGS) entry which is preliminary data.</text>
</comment>
<keyword evidence="3" id="KW-1185">Reference proteome</keyword>
<dbReference type="SUPFAM" id="SSF47413">
    <property type="entry name" value="lambda repressor-like DNA-binding domains"/>
    <property type="match status" value="1"/>
</dbReference>
<reference evidence="3" key="1">
    <citation type="journal article" date="2019" name="Int. J. Syst. Evol. Microbiol.">
        <title>The Global Catalogue of Microorganisms (GCM) 10K type strain sequencing project: providing services to taxonomists for standard genome sequencing and annotation.</title>
        <authorList>
            <consortium name="The Broad Institute Genomics Platform"/>
            <consortium name="The Broad Institute Genome Sequencing Center for Infectious Disease"/>
            <person name="Wu L."/>
            <person name="Ma J."/>
        </authorList>
    </citation>
    <scope>NUCLEOTIDE SEQUENCE [LARGE SCALE GENOMIC DNA]</scope>
    <source>
        <strain evidence="3">JCM 18956</strain>
    </source>
</reference>
<evidence type="ECO:0000259" key="1">
    <source>
        <dbReference type="PROSITE" id="PS50943"/>
    </source>
</evidence>
<organism evidence="2 3">
    <name type="scientific">Frondihabitans cladoniiphilus</name>
    <dbReference type="NCBI Taxonomy" id="715785"/>
    <lineage>
        <taxon>Bacteria</taxon>
        <taxon>Bacillati</taxon>
        <taxon>Actinomycetota</taxon>
        <taxon>Actinomycetes</taxon>
        <taxon>Micrococcales</taxon>
        <taxon>Microbacteriaceae</taxon>
        <taxon>Frondihabitans</taxon>
    </lineage>
</organism>
<dbReference type="PANTHER" id="PTHR35010:SF2">
    <property type="entry name" value="BLL4672 PROTEIN"/>
    <property type="match status" value="1"/>
</dbReference>
<dbReference type="CDD" id="cd00093">
    <property type="entry name" value="HTH_XRE"/>
    <property type="match status" value="1"/>
</dbReference>
<evidence type="ECO:0000313" key="3">
    <source>
        <dbReference type="Proteomes" id="UP001501295"/>
    </source>
</evidence>
<dbReference type="InterPro" id="IPR010982">
    <property type="entry name" value="Lambda_DNA-bd_dom_sf"/>
</dbReference>
<feature type="domain" description="HTH cro/C1-type" evidence="1">
    <location>
        <begin position="31"/>
        <end position="82"/>
    </location>
</feature>
<protein>
    <submittedName>
        <fullName evidence="2">Helix-turn-helix transcriptional regulator</fullName>
    </submittedName>
</protein>
<dbReference type="EMBL" id="BAABLM010000006">
    <property type="protein sequence ID" value="GAA4681665.1"/>
    <property type="molecule type" value="Genomic_DNA"/>
</dbReference>
<name>A0ABP8W658_9MICO</name>
<evidence type="ECO:0000313" key="2">
    <source>
        <dbReference type="EMBL" id="GAA4681665.1"/>
    </source>
</evidence>
<dbReference type="InterPro" id="IPR001387">
    <property type="entry name" value="Cro/C1-type_HTH"/>
</dbReference>
<dbReference type="Pfam" id="PF13560">
    <property type="entry name" value="HTH_31"/>
    <property type="match status" value="1"/>
</dbReference>
<dbReference type="SMART" id="SM00530">
    <property type="entry name" value="HTH_XRE"/>
    <property type="match status" value="1"/>
</dbReference>
<accession>A0ABP8W658</accession>
<dbReference type="Gene3D" id="3.30.450.180">
    <property type="match status" value="1"/>
</dbReference>
<dbReference type="Pfam" id="PF17765">
    <property type="entry name" value="MLTR_LBD"/>
    <property type="match status" value="1"/>
</dbReference>
<sequence>MADRGDFATLLRAWRDRLHPSAVGFPDGGGRRAAGLRREELAQLAGLSVDYLVRLEQGRADRPSEQVVASLARVLQLTDPERDQLYIAASLPAPHPALVPRHVPGSIQRLLARLPDAAISVFAADWTLITANDAWRSLLGSFDGEQNLAVREFGGTGPEVIRTPEDAERFHRSLASDLRVASIRYPDDPELPALVARLAATSERFAQLWSEVEIVDYRAPRKTFVHPRVGPITLDCDVLTVNGTDLRVVTYTAEPGTDDASKFALVLTLGVESMKAE</sequence>
<dbReference type="PANTHER" id="PTHR35010">
    <property type="entry name" value="BLL4672 PROTEIN-RELATED"/>
    <property type="match status" value="1"/>
</dbReference>
<dbReference type="PROSITE" id="PS50943">
    <property type="entry name" value="HTH_CROC1"/>
    <property type="match status" value="1"/>
</dbReference>
<proteinExistence type="predicted"/>
<dbReference type="Proteomes" id="UP001501295">
    <property type="component" value="Unassembled WGS sequence"/>
</dbReference>
<dbReference type="Gene3D" id="1.10.260.40">
    <property type="entry name" value="lambda repressor-like DNA-binding domains"/>
    <property type="match status" value="1"/>
</dbReference>
<gene>
    <name evidence="2" type="ORF">GCM10025780_28780</name>
</gene>
<dbReference type="RefSeq" id="WP_345376618.1">
    <property type="nucleotide sequence ID" value="NZ_BAABLM010000006.1"/>
</dbReference>
<dbReference type="InterPro" id="IPR041413">
    <property type="entry name" value="MLTR_LBD"/>
</dbReference>